<reference evidence="11" key="1">
    <citation type="submission" date="2011-07" db="EMBL/GenBank/DDBJ databases">
        <title>The Genome Sequence of Exophiala (Wangiella) dermatitidis NIH/UT8656.</title>
        <authorList>
            <consortium name="The Broad Institute Genome Sequencing Platform"/>
            <person name="Cuomo C."/>
            <person name="Wang Z."/>
            <person name="Hunicke-Smith S."/>
            <person name="Szanislo P.J."/>
            <person name="Earl A."/>
            <person name="Young S.K."/>
            <person name="Zeng Q."/>
            <person name="Gargeya S."/>
            <person name="Fitzgerald M."/>
            <person name="Haas B."/>
            <person name="Abouelleil A."/>
            <person name="Alvarado L."/>
            <person name="Arachchi H.M."/>
            <person name="Berlin A."/>
            <person name="Brown A."/>
            <person name="Chapman S.B."/>
            <person name="Chen Z."/>
            <person name="Dunbar C."/>
            <person name="Freedman E."/>
            <person name="Gearin G."/>
            <person name="Gellesch M."/>
            <person name="Goldberg J."/>
            <person name="Griggs A."/>
            <person name="Gujja S."/>
            <person name="Heiman D."/>
            <person name="Howarth C."/>
            <person name="Larson L."/>
            <person name="Lui A."/>
            <person name="MacDonald P.J.P."/>
            <person name="Montmayeur A."/>
            <person name="Murphy C."/>
            <person name="Neiman D."/>
            <person name="Pearson M."/>
            <person name="Priest M."/>
            <person name="Roberts A."/>
            <person name="Saif S."/>
            <person name="Shea T."/>
            <person name="Shenoy N."/>
            <person name="Sisk P."/>
            <person name="Stolte C."/>
            <person name="Sykes S."/>
            <person name="Wortman J."/>
            <person name="Nusbaum C."/>
            <person name="Birren B."/>
        </authorList>
    </citation>
    <scope>NUCLEOTIDE SEQUENCE</scope>
    <source>
        <strain evidence="11">NIH/UT8656</strain>
    </source>
</reference>
<dbReference type="Proteomes" id="UP000007304">
    <property type="component" value="Unassembled WGS sequence"/>
</dbReference>
<proteinExistence type="inferred from homology"/>
<evidence type="ECO:0000256" key="9">
    <source>
        <dbReference type="RuleBase" id="RU000461"/>
    </source>
</evidence>
<dbReference type="Pfam" id="PF00067">
    <property type="entry name" value="p450"/>
    <property type="match status" value="1"/>
</dbReference>
<name>H6BRL9_EXODN</name>
<feature type="transmembrane region" description="Helical" evidence="10">
    <location>
        <begin position="6"/>
        <end position="24"/>
    </location>
</feature>
<evidence type="ECO:0000256" key="2">
    <source>
        <dbReference type="ARBA" id="ARBA00010617"/>
    </source>
</evidence>
<evidence type="ECO:0000313" key="11">
    <source>
        <dbReference type="EMBL" id="EHY54748.1"/>
    </source>
</evidence>
<evidence type="ECO:0000256" key="4">
    <source>
        <dbReference type="ARBA" id="ARBA00022723"/>
    </source>
</evidence>
<keyword evidence="10" id="KW-0472">Membrane</keyword>
<organism evidence="11 12">
    <name type="scientific">Exophiala dermatitidis (strain ATCC 34100 / CBS 525.76 / NIH/UT8656)</name>
    <name type="common">Black yeast</name>
    <name type="synonym">Wangiella dermatitidis</name>
    <dbReference type="NCBI Taxonomy" id="858893"/>
    <lineage>
        <taxon>Eukaryota</taxon>
        <taxon>Fungi</taxon>
        <taxon>Dikarya</taxon>
        <taxon>Ascomycota</taxon>
        <taxon>Pezizomycotina</taxon>
        <taxon>Eurotiomycetes</taxon>
        <taxon>Chaetothyriomycetidae</taxon>
        <taxon>Chaetothyriales</taxon>
        <taxon>Herpotrichiellaceae</taxon>
        <taxon>Exophiala</taxon>
    </lineage>
</organism>
<comment type="cofactor">
    <cofactor evidence="1 8">
        <name>heme</name>
        <dbReference type="ChEBI" id="CHEBI:30413"/>
    </cofactor>
</comment>
<feature type="binding site" description="axial binding residue" evidence="8">
    <location>
        <position position="374"/>
    </location>
    <ligand>
        <name>heme</name>
        <dbReference type="ChEBI" id="CHEBI:30413"/>
    </ligand>
    <ligandPart>
        <name>Fe</name>
        <dbReference type="ChEBI" id="CHEBI:18248"/>
    </ligandPart>
</feature>
<keyword evidence="10" id="KW-1133">Transmembrane helix</keyword>
<dbReference type="Gene3D" id="1.10.630.10">
    <property type="entry name" value="Cytochrome P450"/>
    <property type="match status" value="1"/>
</dbReference>
<dbReference type="SUPFAM" id="SSF48264">
    <property type="entry name" value="Cytochrome P450"/>
    <property type="match status" value="1"/>
</dbReference>
<dbReference type="GO" id="GO:0020037">
    <property type="term" value="F:heme binding"/>
    <property type="evidence" value="ECO:0007669"/>
    <property type="project" value="InterPro"/>
</dbReference>
<dbReference type="HOGENOM" id="CLU_001570_14_4_1"/>
<evidence type="ECO:0000256" key="8">
    <source>
        <dbReference type="PIRSR" id="PIRSR602403-1"/>
    </source>
</evidence>
<dbReference type="GO" id="GO:0005506">
    <property type="term" value="F:iron ion binding"/>
    <property type="evidence" value="ECO:0007669"/>
    <property type="project" value="InterPro"/>
</dbReference>
<evidence type="ECO:0000256" key="5">
    <source>
        <dbReference type="ARBA" id="ARBA00023002"/>
    </source>
</evidence>
<dbReference type="GO" id="GO:0004497">
    <property type="term" value="F:monooxygenase activity"/>
    <property type="evidence" value="ECO:0007669"/>
    <property type="project" value="UniProtKB-KW"/>
</dbReference>
<evidence type="ECO:0000313" key="12">
    <source>
        <dbReference type="Proteomes" id="UP000007304"/>
    </source>
</evidence>
<dbReference type="OrthoDB" id="3945418at2759"/>
<dbReference type="PRINTS" id="PR00385">
    <property type="entry name" value="P450"/>
</dbReference>
<dbReference type="GO" id="GO:0016705">
    <property type="term" value="F:oxidoreductase activity, acting on paired donors, with incorporation or reduction of molecular oxygen"/>
    <property type="evidence" value="ECO:0007669"/>
    <property type="project" value="InterPro"/>
</dbReference>
<dbReference type="OMA" id="YVKLQRD"/>
<evidence type="ECO:0000256" key="7">
    <source>
        <dbReference type="ARBA" id="ARBA00023033"/>
    </source>
</evidence>
<dbReference type="PANTHER" id="PTHR24305">
    <property type="entry name" value="CYTOCHROME P450"/>
    <property type="match status" value="1"/>
</dbReference>
<evidence type="ECO:0000256" key="6">
    <source>
        <dbReference type="ARBA" id="ARBA00023004"/>
    </source>
</evidence>
<evidence type="ECO:0000256" key="10">
    <source>
        <dbReference type="SAM" id="Phobius"/>
    </source>
</evidence>
<keyword evidence="5 9" id="KW-0560">Oxidoreductase</keyword>
<dbReference type="PRINTS" id="PR00465">
    <property type="entry name" value="EP450IV"/>
</dbReference>
<dbReference type="InterPro" id="IPR002403">
    <property type="entry name" value="Cyt_P450_E_grp-IV"/>
</dbReference>
<dbReference type="InParanoid" id="H6BRL9"/>
<dbReference type="CDD" id="cd11062">
    <property type="entry name" value="CYP58-like"/>
    <property type="match status" value="1"/>
</dbReference>
<keyword evidence="6 8" id="KW-0408">Iron</keyword>
<keyword evidence="3 8" id="KW-0349">Heme</keyword>
<dbReference type="InterPro" id="IPR017972">
    <property type="entry name" value="Cyt_P450_CS"/>
</dbReference>
<dbReference type="VEuPathDB" id="FungiDB:HMPREF1120_02913"/>
<protein>
    <submittedName>
        <fullName evidence="11">Cytochrome P450</fullName>
    </submittedName>
</protein>
<dbReference type="PANTHER" id="PTHR24305:SF157">
    <property type="entry name" value="N-ACETYLTRYPTOPHAN 6-HYDROXYLASE IVOC-RELATED"/>
    <property type="match status" value="1"/>
</dbReference>
<dbReference type="AlphaFoldDB" id="H6BRL9"/>
<dbReference type="PROSITE" id="PS00086">
    <property type="entry name" value="CYTOCHROME_P450"/>
    <property type="match status" value="1"/>
</dbReference>
<dbReference type="InterPro" id="IPR050121">
    <property type="entry name" value="Cytochrome_P450_monoxygenase"/>
</dbReference>
<dbReference type="RefSeq" id="XP_009155209.1">
    <property type="nucleotide sequence ID" value="XM_009156961.1"/>
</dbReference>
<keyword evidence="7 9" id="KW-0503">Monooxygenase</keyword>
<comment type="similarity">
    <text evidence="2 9">Belongs to the cytochrome P450 family.</text>
</comment>
<dbReference type="InterPro" id="IPR001128">
    <property type="entry name" value="Cyt_P450"/>
</dbReference>
<sequence length="439" mass="49772">MSHNPLFAVCCSLMVVYLVGLYVYRIYLPPVAHIPGPLLAKATYWFEFYYDLVLRGQYTFKIKQLQEQYGPIIRINPEEAHIADAEFYDVIMPDHPRGETNGHDIAEQYAFGRDDNRVSAKDFDPSFHDASNAGVRMGHLVKHFPFIFSVMKSHPDSVQVMLDPNMASYVKLQRDMKAQIELIRRNLDGDMYKTAPYHTIFHEVLNSDLPEAVKSKNRLWQDGQVTVIAGTLTTASALSYTLFCLLTQPEVLIQLKRELNDAIPDPRHLPPLAVLENLPYLSACIKEGLRLSNGVSSRLQRIDPDKAVVFTDRTKNKGSQFILPPGTAISMTGMLMHLDSTYFPEPLVFNPGRWLGQPGLDKYLVPFSRGTRQCIGINLAYAEICVILAMIFRNYGSVDVKMDDDAGYLELYDTEWHRDLEIVGDGLLPINRPESKGVR</sequence>
<dbReference type="eggNOG" id="KOG0156">
    <property type="taxonomic scope" value="Eukaryota"/>
</dbReference>
<dbReference type="InterPro" id="IPR036396">
    <property type="entry name" value="Cyt_P450_sf"/>
</dbReference>
<keyword evidence="4 8" id="KW-0479">Metal-binding</keyword>
<accession>H6BRL9</accession>
<dbReference type="GeneID" id="20307552"/>
<evidence type="ECO:0000256" key="3">
    <source>
        <dbReference type="ARBA" id="ARBA00022617"/>
    </source>
</evidence>
<keyword evidence="10" id="KW-0812">Transmembrane</keyword>
<dbReference type="STRING" id="858893.H6BRL9"/>
<keyword evidence="12" id="KW-1185">Reference proteome</keyword>
<evidence type="ECO:0000256" key="1">
    <source>
        <dbReference type="ARBA" id="ARBA00001971"/>
    </source>
</evidence>
<gene>
    <name evidence="11" type="ORF">HMPREF1120_02913</name>
</gene>
<dbReference type="EMBL" id="JH226131">
    <property type="protein sequence ID" value="EHY54748.1"/>
    <property type="molecule type" value="Genomic_DNA"/>
</dbReference>